<dbReference type="PANTHER" id="PTHR10971">
    <property type="entry name" value="MRNA EXPORT FACTOR AND BUB3"/>
    <property type="match status" value="1"/>
</dbReference>
<evidence type="ECO:0000256" key="3">
    <source>
        <dbReference type="PROSITE-ProRule" id="PRU00221"/>
    </source>
</evidence>
<evidence type="ECO:0000256" key="1">
    <source>
        <dbReference type="ARBA" id="ARBA00022574"/>
    </source>
</evidence>
<keyword evidence="5" id="KW-1185">Reference proteome</keyword>
<dbReference type="InterPro" id="IPR015943">
    <property type="entry name" value="WD40/YVTN_repeat-like_dom_sf"/>
</dbReference>
<proteinExistence type="predicted"/>
<name>A0A8H7ZXW7_9FUNG</name>
<keyword evidence="1 3" id="KW-0853">WD repeat</keyword>
<dbReference type="SMART" id="SM00320">
    <property type="entry name" value="WD40"/>
    <property type="match status" value="1"/>
</dbReference>
<dbReference type="AlphaFoldDB" id="A0A8H7ZXW7"/>
<evidence type="ECO:0008006" key="6">
    <source>
        <dbReference type="Google" id="ProtNLM"/>
    </source>
</evidence>
<dbReference type="PROSITE" id="PS50082">
    <property type="entry name" value="WD_REPEATS_2"/>
    <property type="match status" value="1"/>
</dbReference>
<dbReference type="OrthoDB" id="10262475at2759"/>
<dbReference type="Pfam" id="PF00400">
    <property type="entry name" value="WD40"/>
    <property type="match status" value="1"/>
</dbReference>
<protein>
    <recommendedName>
        <fullName evidence="6">Mitotic checkpoint protein</fullName>
    </recommendedName>
</protein>
<sequence length="199" mass="22477">MLRFSFYHDFFTGYVVGNVDGRIAVEFFDTTPASQRRKYSFKCHRVNDGSTTKIYSVNALAFHPVYGTFASGGSDAMANVWDGSNKKRIRQLPQYPTGISALAFNATGDTLGVASSYSWDEGEKEYVAAFRRAIPSGCPPLPASPPFPPFFPLPSLWLARRLTFRTSWHRCFASHPPDRIYIREVQETDVRPKRRLPPS</sequence>
<evidence type="ECO:0000313" key="4">
    <source>
        <dbReference type="EMBL" id="KAG5461548.1"/>
    </source>
</evidence>
<evidence type="ECO:0000313" key="5">
    <source>
        <dbReference type="Proteomes" id="UP000673691"/>
    </source>
</evidence>
<feature type="repeat" description="WD" evidence="3">
    <location>
        <begin position="57"/>
        <end position="91"/>
    </location>
</feature>
<dbReference type="Proteomes" id="UP000673691">
    <property type="component" value="Unassembled WGS sequence"/>
</dbReference>
<dbReference type="Gene3D" id="2.130.10.10">
    <property type="entry name" value="YVTN repeat-like/Quinoprotein amine dehydrogenase"/>
    <property type="match status" value="1"/>
</dbReference>
<evidence type="ECO:0000256" key="2">
    <source>
        <dbReference type="ARBA" id="ARBA00022737"/>
    </source>
</evidence>
<dbReference type="SUPFAM" id="SSF50998">
    <property type="entry name" value="Quinoprotein alcohol dehydrogenase-like"/>
    <property type="match status" value="1"/>
</dbReference>
<organism evidence="4 5">
    <name type="scientific">Olpidium bornovanus</name>
    <dbReference type="NCBI Taxonomy" id="278681"/>
    <lineage>
        <taxon>Eukaryota</taxon>
        <taxon>Fungi</taxon>
        <taxon>Fungi incertae sedis</taxon>
        <taxon>Olpidiomycota</taxon>
        <taxon>Olpidiomycotina</taxon>
        <taxon>Olpidiomycetes</taxon>
        <taxon>Olpidiales</taxon>
        <taxon>Olpidiaceae</taxon>
        <taxon>Olpidium</taxon>
    </lineage>
</organism>
<accession>A0A8H7ZXW7</accession>
<dbReference type="EMBL" id="JAEFCI010003472">
    <property type="protein sequence ID" value="KAG5461548.1"/>
    <property type="molecule type" value="Genomic_DNA"/>
</dbReference>
<dbReference type="InterPro" id="IPR011047">
    <property type="entry name" value="Quinoprotein_ADH-like_sf"/>
</dbReference>
<comment type="caution">
    <text evidence="4">The sequence shown here is derived from an EMBL/GenBank/DDBJ whole genome shotgun (WGS) entry which is preliminary data.</text>
</comment>
<gene>
    <name evidence="4" type="ORF">BJ554DRAFT_6236</name>
</gene>
<dbReference type="InterPro" id="IPR001680">
    <property type="entry name" value="WD40_rpt"/>
</dbReference>
<reference evidence="4 5" key="1">
    <citation type="journal article" name="Sci. Rep.">
        <title>Genome-scale phylogenetic analyses confirm Olpidium as the closest living zoosporic fungus to the non-flagellated, terrestrial fungi.</title>
        <authorList>
            <person name="Chang Y."/>
            <person name="Rochon D."/>
            <person name="Sekimoto S."/>
            <person name="Wang Y."/>
            <person name="Chovatia M."/>
            <person name="Sandor L."/>
            <person name="Salamov A."/>
            <person name="Grigoriev I.V."/>
            <person name="Stajich J.E."/>
            <person name="Spatafora J.W."/>
        </authorList>
    </citation>
    <scope>NUCLEOTIDE SEQUENCE [LARGE SCALE GENOMIC DNA]</scope>
    <source>
        <strain evidence="4">S191</strain>
    </source>
</reference>
<keyword evidence="2" id="KW-0677">Repeat</keyword>